<dbReference type="AlphaFoldDB" id="A0A4U3L7B3"/>
<protein>
    <submittedName>
        <fullName evidence="1">Methyltransferase domain-containing protein</fullName>
    </submittedName>
</protein>
<dbReference type="GO" id="GO:0032259">
    <property type="term" value="P:methylation"/>
    <property type="evidence" value="ECO:0007669"/>
    <property type="project" value="UniProtKB-KW"/>
</dbReference>
<dbReference type="OrthoDB" id="582216at2"/>
<sequence length="279" mass="33236">MNYKIDSHFLAEITRHHRLQGYTYAIKSLSYERCAELPYILQQLQHRFKEKLNFLDIGSGESPLPTYLLVHTNWNIYCVDKFNWVQKQKDFARKFMPDIEIEKRLHIVEKDFLIEKFQERFYDIITNISVIEHFEGVTDSTAMKLSAQLLKPGGIYILTTLINEGFYKEFYVKGNVYGEQSRTNQKVFWQRHYDVNSVQERLIKPSGLKEVNRIYFGDYNYRFYEKLLKLPKLLKPVKVLYSWATPFFAKKYLHYSDSPISYSDMKMDTSSGIILTFSK</sequence>
<dbReference type="Pfam" id="PF13489">
    <property type="entry name" value="Methyltransf_23"/>
    <property type="match status" value="1"/>
</dbReference>
<keyword evidence="1" id="KW-0808">Transferase</keyword>
<keyword evidence="2" id="KW-1185">Reference proteome</keyword>
<dbReference type="GO" id="GO:0008168">
    <property type="term" value="F:methyltransferase activity"/>
    <property type="evidence" value="ECO:0007669"/>
    <property type="project" value="UniProtKB-KW"/>
</dbReference>
<dbReference type="EMBL" id="SZQL01000003">
    <property type="protein sequence ID" value="TKK70339.1"/>
    <property type="molecule type" value="Genomic_DNA"/>
</dbReference>
<dbReference type="CDD" id="cd02440">
    <property type="entry name" value="AdoMet_MTases"/>
    <property type="match status" value="1"/>
</dbReference>
<evidence type="ECO:0000313" key="2">
    <source>
        <dbReference type="Proteomes" id="UP000305848"/>
    </source>
</evidence>
<name>A0A4U3L7B3_9BACT</name>
<accession>A0A4U3L7B3</accession>
<dbReference type="Proteomes" id="UP000305848">
    <property type="component" value="Unassembled WGS sequence"/>
</dbReference>
<keyword evidence="1" id="KW-0489">Methyltransferase</keyword>
<organism evidence="1 2">
    <name type="scientific">Ilyomonas limi</name>
    <dbReference type="NCBI Taxonomy" id="2575867"/>
    <lineage>
        <taxon>Bacteria</taxon>
        <taxon>Pseudomonadati</taxon>
        <taxon>Bacteroidota</taxon>
        <taxon>Chitinophagia</taxon>
        <taxon>Chitinophagales</taxon>
        <taxon>Chitinophagaceae</taxon>
        <taxon>Ilyomonas</taxon>
    </lineage>
</organism>
<dbReference type="InterPro" id="IPR029063">
    <property type="entry name" value="SAM-dependent_MTases_sf"/>
</dbReference>
<proteinExistence type="predicted"/>
<dbReference type="SUPFAM" id="SSF53335">
    <property type="entry name" value="S-adenosyl-L-methionine-dependent methyltransferases"/>
    <property type="match status" value="1"/>
</dbReference>
<dbReference type="Gene3D" id="3.40.50.150">
    <property type="entry name" value="Vaccinia Virus protein VP39"/>
    <property type="match status" value="1"/>
</dbReference>
<dbReference type="RefSeq" id="WP_137260884.1">
    <property type="nucleotide sequence ID" value="NZ_SZQL01000003.1"/>
</dbReference>
<gene>
    <name evidence="1" type="ORF">FC093_06225</name>
</gene>
<evidence type="ECO:0000313" key="1">
    <source>
        <dbReference type="EMBL" id="TKK70339.1"/>
    </source>
</evidence>
<comment type="caution">
    <text evidence="1">The sequence shown here is derived from an EMBL/GenBank/DDBJ whole genome shotgun (WGS) entry which is preliminary data.</text>
</comment>
<reference evidence="1 2" key="1">
    <citation type="submission" date="2019-05" db="EMBL/GenBank/DDBJ databases">
        <title>Panacibacter sp. strain 17mud1-8 Genome sequencing and assembly.</title>
        <authorList>
            <person name="Chhetri G."/>
        </authorList>
    </citation>
    <scope>NUCLEOTIDE SEQUENCE [LARGE SCALE GENOMIC DNA]</scope>
    <source>
        <strain evidence="1 2">17mud1-8</strain>
    </source>
</reference>